<reference evidence="1" key="2">
    <citation type="submission" date="2012-06" db="EMBL/GenBank/DDBJ databases">
        <authorList>
            <person name="Yu Y."/>
            <person name="Currie J."/>
            <person name="Lomeli R."/>
            <person name="Angelova A."/>
            <person name="Collura K."/>
            <person name="Wissotski M."/>
            <person name="Campos D."/>
            <person name="Kudrna D."/>
            <person name="Golser W."/>
            <person name="Ashely E."/>
            <person name="Descour A."/>
            <person name="Fernandes J."/>
            <person name="Soderlund C."/>
            <person name="Walbot V."/>
        </authorList>
    </citation>
    <scope>NUCLEOTIDE SEQUENCE</scope>
    <source>
        <strain evidence="1">B73</strain>
    </source>
</reference>
<sequence length="16" mass="1821">MVQLVGCLDVSQIFIR</sequence>
<name>C4J7Y4_MAIZE</name>
<evidence type="ECO:0000313" key="1">
    <source>
        <dbReference type="EMBL" id="ACR37284.1"/>
    </source>
</evidence>
<proteinExistence type="evidence at transcript level"/>
<organism evidence="1">
    <name type="scientific">Zea mays</name>
    <name type="common">Maize</name>
    <dbReference type="NCBI Taxonomy" id="4577"/>
    <lineage>
        <taxon>Eukaryota</taxon>
        <taxon>Viridiplantae</taxon>
        <taxon>Streptophyta</taxon>
        <taxon>Embryophyta</taxon>
        <taxon>Tracheophyta</taxon>
        <taxon>Spermatophyta</taxon>
        <taxon>Magnoliopsida</taxon>
        <taxon>Liliopsida</taxon>
        <taxon>Poales</taxon>
        <taxon>Poaceae</taxon>
        <taxon>PACMAD clade</taxon>
        <taxon>Panicoideae</taxon>
        <taxon>Andropogonodae</taxon>
        <taxon>Andropogoneae</taxon>
        <taxon>Tripsacinae</taxon>
        <taxon>Zea</taxon>
    </lineage>
</organism>
<dbReference type="AlphaFoldDB" id="C4J7Y4"/>
<protein>
    <submittedName>
        <fullName evidence="1">Uncharacterized protein</fullName>
    </submittedName>
</protein>
<dbReference type="EMBL" id="BT086931">
    <property type="protein sequence ID" value="ACR37284.1"/>
    <property type="molecule type" value="mRNA"/>
</dbReference>
<accession>C4J7Y4</accession>
<reference evidence="1" key="1">
    <citation type="journal article" date="2009" name="PLoS Genet.">
        <title>Sequencing, mapping, and analysis of 27,455 maize full-length cDNAs.</title>
        <authorList>
            <person name="Soderlund C."/>
            <person name="Descour A."/>
            <person name="Kudrna D."/>
            <person name="Bomhoff M."/>
            <person name="Boyd L."/>
            <person name="Currie J."/>
            <person name="Angelova A."/>
            <person name="Collura K."/>
            <person name="Wissotski M."/>
            <person name="Ashley E."/>
            <person name="Morrow D."/>
            <person name="Fernandes J."/>
            <person name="Walbot V."/>
            <person name="Yu Y."/>
        </authorList>
    </citation>
    <scope>NUCLEOTIDE SEQUENCE</scope>
    <source>
        <strain evidence="1">B73</strain>
    </source>
</reference>